<dbReference type="AlphaFoldDB" id="A0A2N5XS20"/>
<comment type="caution">
    <text evidence="1">The sequence shown here is derived from an EMBL/GenBank/DDBJ whole genome shotgun (WGS) entry which is preliminary data.</text>
</comment>
<dbReference type="RefSeq" id="WP_101533329.1">
    <property type="nucleotide sequence ID" value="NZ_JBFHIU010000003.1"/>
</dbReference>
<evidence type="ECO:0000313" key="1">
    <source>
        <dbReference type="EMBL" id="PLW77312.1"/>
    </source>
</evidence>
<organism evidence="1 2">
    <name type="scientific">Cohaesibacter celericrescens</name>
    <dbReference type="NCBI Taxonomy" id="2067669"/>
    <lineage>
        <taxon>Bacteria</taxon>
        <taxon>Pseudomonadati</taxon>
        <taxon>Pseudomonadota</taxon>
        <taxon>Alphaproteobacteria</taxon>
        <taxon>Hyphomicrobiales</taxon>
        <taxon>Cohaesibacteraceae</taxon>
    </lineage>
</organism>
<protein>
    <submittedName>
        <fullName evidence="1">Uncharacterized protein</fullName>
    </submittedName>
</protein>
<proteinExistence type="predicted"/>
<dbReference type="Proteomes" id="UP000234881">
    <property type="component" value="Unassembled WGS sequence"/>
</dbReference>
<dbReference type="EMBL" id="PKUQ01000016">
    <property type="protein sequence ID" value="PLW77312.1"/>
    <property type="molecule type" value="Genomic_DNA"/>
</dbReference>
<keyword evidence="2" id="KW-1185">Reference proteome</keyword>
<name>A0A2N5XS20_9HYPH</name>
<gene>
    <name evidence="1" type="ORF">C0081_08170</name>
</gene>
<sequence length="63" mass="7184">MPQKAKADVSGSETKTADYVYAHLKELTQMARQENLTMLVYLLEMAQIEAMELSQQIRPAGRR</sequence>
<reference evidence="1 2" key="1">
    <citation type="submission" date="2018-01" db="EMBL/GenBank/DDBJ databases">
        <title>The draft genome sequence of Cohaesibacter sp. H1304.</title>
        <authorList>
            <person name="Wang N.-N."/>
            <person name="Du Z.-J."/>
        </authorList>
    </citation>
    <scope>NUCLEOTIDE SEQUENCE [LARGE SCALE GENOMIC DNA]</scope>
    <source>
        <strain evidence="1 2">H1304</strain>
    </source>
</reference>
<accession>A0A2N5XS20</accession>
<evidence type="ECO:0000313" key="2">
    <source>
        <dbReference type="Proteomes" id="UP000234881"/>
    </source>
</evidence>
<dbReference type="OrthoDB" id="7916800at2"/>